<reference evidence="2 3" key="1">
    <citation type="submission" date="2017-03" db="EMBL/GenBank/DDBJ databases">
        <authorList>
            <person name="Afonso C.L."/>
            <person name="Miller P.J."/>
            <person name="Scott M.A."/>
            <person name="Spackman E."/>
            <person name="Goraichik I."/>
            <person name="Dimitrov K.M."/>
            <person name="Suarez D.L."/>
            <person name="Swayne D.E."/>
        </authorList>
    </citation>
    <scope>NUCLEOTIDE SEQUENCE [LARGE SCALE GENOMIC DNA]</scope>
    <source>
        <strain evidence="2">PRJEB14757</strain>
    </source>
</reference>
<name>A0A1W1HH21_9BACT</name>
<dbReference type="EMBL" id="FWEV01000283">
    <property type="protein sequence ID" value="SLM31723.1"/>
    <property type="molecule type" value="Genomic_DNA"/>
</dbReference>
<dbReference type="Pfam" id="PF04403">
    <property type="entry name" value="PqiA"/>
    <property type="match status" value="1"/>
</dbReference>
<sequence>MLKKQYQFLIFLLTFATLLLTVGLVSPMITMSKFLYIRSSFSVLSGVYELLRNGQIILFVIVTVFSVVLPVIKIAFLFKILFNIKNASSKINSASHKIKSNSDKINSDFDKINSDSDKINSDFDKSLQRYLGLMHEYGRWAMLDVMVVAVLIVTVKLKAIATIKVHAGLYIFGASVLLIMFITNKVVKLSNKA</sequence>
<feature type="transmembrane region" description="Helical" evidence="1">
    <location>
        <begin position="56"/>
        <end position="82"/>
    </location>
</feature>
<gene>
    <name evidence="2" type="ORF">MTBBW1_410078</name>
</gene>
<keyword evidence="1" id="KW-1133">Transmembrane helix</keyword>
<dbReference type="InterPro" id="IPR007498">
    <property type="entry name" value="PqiA-like"/>
</dbReference>
<feature type="transmembrane region" description="Helical" evidence="1">
    <location>
        <begin position="137"/>
        <end position="155"/>
    </location>
</feature>
<keyword evidence="3" id="KW-1185">Reference proteome</keyword>
<evidence type="ECO:0000313" key="3">
    <source>
        <dbReference type="Proteomes" id="UP000191931"/>
    </source>
</evidence>
<dbReference type="OrthoDB" id="9800207at2"/>
<organism evidence="2 3">
    <name type="scientific">Desulfamplus magnetovallimortis</name>
    <dbReference type="NCBI Taxonomy" id="1246637"/>
    <lineage>
        <taxon>Bacteria</taxon>
        <taxon>Pseudomonadati</taxon>
        <taxon>Thermodesulfobacteriota</taxon>
        <taxon>Desulfobacteria</taxon>
        <taxon>Desulfobacterales</taxon>
        <taxon>Desulfobacteraceae</taxon>
        <taxon>Desulfamplus</taxon>
    </lineage>
</organism>
<dbReference type="AlphaFoldDB" id="A0A1W1HH21"/>
<evidence type="ECO:0000256" key="1">
    <source>
        <dbReference type="SAM" id="Phobius"/>
    </source>
</evidence>
<protein>
    <submittedName>
        <fullName evidence="2">Paraquat-inducible protein A</fullName>
    </submittedName>
</protein>
<accession>A0A1W1HH21</accession>
<evidence type="ECO:0000313" key="2">
    <source>
        <dbReference type="EMBL" id="SLM31723.1"/>
    </source>
</evidence>
<dbReference type="RefSeq" id="WP_080800748.1">
    <property type="nucleotide sequence ID" value="NZ_LT828541.1"/>
</dbReference>
<keyword evidence="1" id="KW-0472">Membrane</keyword>
<keyword evidence="1" id="KW-0812">Transmembrane</keyword>
<proteinExistence type="predicted"/>
<dbReference type="Proteomes" id="UP000191931">
    <property type="component" value="Unassembled WGS sequence"/>
</dbReference>
<feature type="transmembrane region" description="Helical" evidence="1">
    <location>
        <begin position="167"/>
        <end position="187"/>
    </location>
</feature>
<dbReference type="STRING" id="1246637.MTBBW1_410078"/>